<dbReference type="RefSeq" id="WP_022939387.1">
    <property type="nucleotide sequence ID" value="NZ_CABKRQ010000009.1"/>
</dbReference>
<dbReference type="GO" id="GO:0008289">
    <property type="term" value="F:lipid binding"/>
    <property type="evidence" value="ECO:0007669"/>
    <property type="project" value="UniProtKB-KW"/>
</dbReference>
<evidence type="ECO:0000259" key="13">
    <source>
        <dbReference type="SMART" id="SM00760"/>
    </source>
</evidence>
<dbReference type="SUPFAM" id="SSF52540">
    <property type="entry name" value="P-loop containing nucleoside triphosphate hydrolases"/>
    <property type="match status" value="1"/>
</dbReference>
<feature type="binding site" evidence="8">
    <location>
        <position position="159"/>
    </location>
    <ligand>
        <name>ATP</name>
        <dbReference type="ChEBI" id="CHEBI:30616"/>
    </ligand>
</feature>
<dbReference type="InterPro" id="IPR003593">
    <property type="entry name" value="AAA+_ATPase"/>
</dbReference>
<comment type="caution">
    <text evidence="8">Lacks conserved residue(s) required for the propagation of feature annotation.</text>
</comment>
<evidence type="ECO:0000256" key="6">
    <source>
        <dbReference type="ARBA" id="ARBA00023121"/>
    </source>
</evidence>
<dbReference type="HAMAP" id="MF_00377">
    <property type="entry name" value="DnaA_bact"/>
    <property type="match status" value="1"/>
</dbReference>
<comment type="subunit">
    <text evidence="8">Oligomerizes as a right-handed, spiral filament on DNA at oriC.</text>
</comment>
<dbReference type="STRING" id="1034346.GCA_000313565_03110"/>
<feature type="domain" description="Chromosomal replication initiator DnaA C-terminal" evidence="13">
    <location>
        <begin position="360"/>
        <end position="429"/>
    </location>
</feature>
<comment type="subcellular location">
    <subcellularLocation>
        <location evidence="8">Cytoplasm</location>
    </subcellularLocation>
</comment>
<reference evidence="14 15" key="1">
    <citation type="submission" date="2018-05" db="EMBL/GenBank/DDBJ databases">
        <title>Genomic Encyclopedia of Type Strains, Phase IV (KMG-IV): sequencing the most valuable type-strain genomes for metagenomic binning, comparative biology and taxonomic classification.</title>
        <authorList>
            <person name="Goeker M."/>
        </authorList>
    </citation>
    <scope>NUCLEOTIDE SEQUENCE [LARGE SCALE GENOMIC DNA]</scope>
    <source>
        <strain evidence="14 15">JC118</strain>
    </source>
</reference>
<comment type="function">
    <text evidence="8 10">Plays an essential role in the initiation and regulation of chromosomal replication. ATP-DnaA binds to the origin of replication (oriC) to initiate formation of the DNA replication initiation complex once per cell cycle. Binds the DnaA box (a 9 base pair repeat at the origin) and separates the double-stranded (ds)DNA. Forms a right-handed helical filament on oriC DNA; dsDNA binds to the exterior of the filament while single-stranded (ss)DNA is stabiized in the filament's interior. The ATP-DnaA-oriC complex binds and stabilizes one strand of the AT-rich DNA unwinding element (DUE), permitting loading of DNA polymerase. After initiation quickly degrades to an ADP-DnaA complex that is not apt for DNA replication. Binds acidic phospholipids.</text>
</comment>
<dbReference type="Gene3D" id="1.10.8.60">
    <property type="match status" value="1"/>
</dbReference>
<sequence length="453" mass="51329">MSTYVKNNLNSIWNQTLTLIEESDYFDSATFNAFIVNSTLYDIIDDLAIILVPSVINKKVFESVECLSFVQQKLSEVMDQTMQCEVRLKKDIDAANANQPAPKKEVILEDKLLDKYTFDNFIVGQSNRESHAAALSCAMTPGKFFNPLFIFGNSGLGKTHLLHAIGNYVKQNQPDKKVLYIYSEDFITLVVNSIKDKTIEEVKEAICNVDYLLIDDIQRLAQWGRSQEIFFNLYNKLISNDKQVIITSDIHPSELKGIETRLISRFSSGLSVGIDSPEFETAYAILEKKLEGRQEEVLVQREVLEYIANRFSADVRSLEGALNNLIFKAILFNPEIIDLKFAVEVFKENPAVVNQDDTLSVMRIKKAVCEFYGLTRQQIESKSRTKSISNARHIAIYLCRKHMDLPFSKIGAEFGGRDHSTIMSSYDKMTKSIKQNDMTAQAVGKIESKLGIS</sequence>
<dbReference type="OrthoDB" id="9807019at2"/>
<evidence type="ECO:0000259" key="12">
    <source>
        <dbReference type="SMART" id="SM00382"/>
    </source>
</evidence>
<comment type="similarity">
    <text evidence="1 8 11">Belongs to the DnaA family.</text>
</comment>
<dbReference type="Proteomes" id="UP000247612">
    <property type="component" value="Unassembled WGS sequence"/>
</dbReference>
<dbReference type="CDD" id="cd00009">
    <property type="entry name" value="AAA"/>
    <property type="match status" value="1"/>
</dbReference>
<feature type="binding site" evidence="8">
    <location>
        <position position="158"/>
    </location>
    <ligand>
        <name>ATP</name>
        <dbReference type="ChEBI" id="CHEBI:30616"/>
    </ligand>
</feature>
<dbReference type="SMART" id="SM00760">
    <property type="entry name" value="Bac_DnaA_C"/>
    <property type="match status" value="1"/>
</dbReference>
<feature type="region of interest" description="Domain IV, binds dsDNA" evidence="8">
    <location>
        <begin position="330"/>
        <end position="453"/>
    </location>
</feature>
<keyword evidence="15" id="KW-1185">Reference proteome</keyword>
<evidence type="ECO:0000256" key="1">
    <source>
        <dbReference type="ARBA" id="ARBA00006583"/>
    </source>
</evidence>
<evidence type="ECO:0000313" key="14">
    <source>
        <dbReference type="EMBL" id="PXX76081.1"/>
    </source>
</evidence>
<dbReference type="EMBL" id="QJKH01000015">
    <property type="protein sequence ID" value="PXX76081.1"/>
    <property type="molecule type" value="Genomic_DNA"/>
</dbReference>
<comment type="caution">
    <text evidence="14">The sequence shown here is derived from an EMBL/GenBank/DDBJ whole genome shotgun (WGS) entry which is preliminary data.</text>
</comment>
<dbReference type="GO" id="GO:0006270">
    <property type="term" value="P:DNA replication initiation"/>
    <property type="evidence" value="ECO:0007669"/>
    <property type="project" value="UniProtKB-UniRule"/>
</dbReference>
<comment type="domain">
    <text evidence="8">Domain I is involved in oligomerization and binding regulators, domain II is flexibile and of varying length in different bacteria, domain III forms the AAA+ region, while domain IV binds dsDNA.</text>
</comment>
<dbReference type="AlphaFoldDB" id="A0A318KJJ2"/>
<dbReference type="GO" id="GO:0005524">
    <property type="term" value="F:ATP binding"/>
    <property type="evidence" value="ECO:0007669"/>
    <property type="project" value="UniProtKB-UniRule"/>
</dbReference>
<feature type="domain" description="AAA+ ATPase" evidence="12">
    <location>
        <begin position="144"/>
        <end position="275"/>
    </location>
</feature>
<dbReference type="GO" id="GO:0006275">
    <property type="term" value="P:regulation of DNA replication"/>
    <property type="evidence" value="ECO:0007669"/>
    <property type="project" value="UniProtKB-UniRule"/>
</dbReference>
<dbReference type="InterPro" id="IPR001957">
    <property type="entry name" value="Chromosome_initiator_DnaA"/>
</dbReference>
<dbReference type="InterPro" id="IPR020591">
    <property type="entry name" value="Chromosome_initiator_DnaA-like"/>
</dbReference>
<dbReference type="GO" id="GO:0005737">
    <property type="term" value="C:cytoplasm"/>
    <property type="evidence" value="ECO:0007669"/>
    <property type="project" value="UniProtKB-SubCell"/>
</dbReference>
<accession>A0A318KJJ2</accession>
<dbReference type="InterPro" id="IPR027417">
    <property type="entry name" value="P-loop_NTPase"/>
</dbReference>
<dbReference type="CDD" id="cd06571">
    <property type="entry name" value="Bac_DnaA_C"/>
    <property type="match status" value="1"/>
</dbReference>
<dbReference type="PANTHER" id="PTHR30050:SF2">
    <property type="entry name" value="CHROMOSOMAL REPLICATION INITIATOR PROTEIN DNAA"/>
    <property type="match status" value="1"/>
</dbReference>
<dbReference type="PRINTS" id="PR00051">
    <property type="entry name" value="DNAA"/>
</dbReference>
<dbReference type="PANTHER" id="PTHR30050">
    <property type="entry name" value="CHROMOSOMAL REPLICATION INITIATOR PROTEIN DNAA"/>
    <property type="match status" value="1"/>
</dbReference>
<evidence type="ECO:0000256" key="2">
    <source>
        <dbReference type="ARBA" id="ARBA00022490"/>
    </source>
</evidence>
<dbReference type="Gene3D" id="1.10.1750.10">
    <property type="match status" value="1"/>
</dbReference>
<dbReference type="GO" id="GO:0005886">
    <property type="term" value="C:plasma membrane"/>
    <property type="evidence" value="ECO:0007669"/>
    <property type="project" value="TreeGrafter"/>
</dbReference>
<dbReference type="InterPro" id="IPR010921">
    <property type="entry name" value="Trp_repressor/repl_initiator"/>
</dbReference>
<dbReference type="NCBIfam" id="TIGR00362">
    <property type="entry name" value="DnaA"/>
    <property type="match status" value="1"/>
</dbReference>
<feature type="region of interest" description="Domain I, interacts with DnaA modulators" evidence="8">
    <location>
        <begin position="1"/>
        <end position="95"/>
    </location>
</feature>
<dbReference type="Pfam" id="PF00308">
    <property type="entry name" value="Bac_DnaA"/>
    <property type="match status" value="1"/>
</dbReference>
<evidence type="ECO:0000256" key="7">
    <source>
        <dbReference type="ARBA" id="ARBA00023125"/>
    </source>
</evidence>
<feature type="binding site" evidence="8">
    <location>
        <position position="155"/>
    </location>
    <ligand>
        <name>ATP</name>
        <dbReference type="ChEBI" id="CHEBI:30616"/>
    </ligand>
</feature>
<evidence type="ECO:0000256" key="5">
    <source>
        <dbReference type="ARBA" id="ARBA00022840"/>
    </source>
</evidence>
<evidence type="ECO:0000313" key="15">
    <source>
        <dbReference type="Proteomes" id="UP000247612"/>
    </source>
</evidence>
<name>A0A318KJJ2_9FIRM</name>
<keyword evidence="3 8" id="KW-0235">DNA replication</keyword>
<dbReference type="InterPro" id="IPR013317">
    <property type="entry name" value="DnaA_dom"/>
</dbReference>
<dbReference type="SUPFAM" id="SSF48295">
    <property type="entry name" value="TrpR-like"/>
    <property type="match status" value="1"/>
</dbReference>
<dbReference type="Gene3D" id="3.40.50.300">
    <property type="entry name" value="P-loop containing nucleotide triphosphate hydrolases"/>
    <property type="match status" value="1"/>
</dbReference>
<evidence type="ECO:0000256" key="9">
    <source>
        <dbReference type="NCBIfam" id="TIGR00362"/>
    </source>
</evidence>
<keyword evidence="2 8" id="KW-0963">Cytoplasm</keyword>
<dbReference type="PROSITE" id="PS01008">
    <property type="entry name" value="DNAA"/>
    <property type="match status" value="1"/>
</dbReference>
<evidence type="ECO:0000256" key="3">
    <source>
        <dbReference type="ARBA" id="ARBA00022705"/>
    </source>
</evidence>
<evidence type="ECO:0000256" key="4">
    <source>
        <dbReference type="ARBA" id="ARBA00022741"/>
    </source>
</evidence>
<gene>
    <name evidence="8" type="primary">dnaA</name>
    <name evidence="14" type="ORF">DES51_11558</name>
</gene>
<feature type="binding site" evidence="8">
    <location>
        <position position="157"/>
    </location>
    <ligand>
        <name>ATP</name>
        <dbReference type="ChEBI" id="CHEBI:30616"/>
    </ligand>
</feature>
<dbReference type="Gene3D" id="3.30.300.180">
    <property type="match status" value="1"/>
</dbReference>
<dbReference type="InterPro" id="IPR018312">
    <property type="entry name" value="Chromosome_initiator_DnaA_CS"/>
</dbReference>
<dbReference type="Pfam" id="PF08299">
    <property type="entry name" value="Bac_DnaA_C"/>
    <property type="match status" value="1"/>
</dbReference>
<keyword evidence="4 8" id="KW-0547">Nucleotide-binding</keyword>
<keyword evidence="5 8" id="KW-0067">ATP-binding</keyword>
<evidence type="ECO:0000256" key="11">
    <source>
        <dbReference type="RuleBase" id="RU004227"/>
    </source>
</evidence>
<dbReference type="FunFam" id="3.40.50.300:FF:000668">
    <property type="entry name" value="Chromosomal replication initiator protein DnaA"/>
    <property type="match status" value="1"/>
</dbReference>
<evidence type="ECO:0000256" key="8">
    <source>
        <dbReference type="HAMAP-Rule" id="MF_00377"/>
    </source>
</evidence>
<dbReference type="GO" id="GO:0003688">
    <property type="term" value="F:DNA replication origin binding"/>
    <property type="evidence" value="ECO:0007669"/>
    <property type="project" value="UniProtKB-UniRule"/>
</dbReference>
<proteinExistence type="inferred from homology"/>
<dbReference type="SMART" id="SM00382">
    <property type="entry name" value="AAA"/>
    <property type="match status" value="1"/>
</dbReference>
<evidence type="ECO:0000256" key="10">
    <source>
        <dbReference type="RuleBase" id="RU000577"/>
    </source>
</evidence>
<protein>
    <recommendedName>
        <fullName evidence="8 9">Chromosomal replication initiator protein DnaA</fullName>
    </recommendedName>
</protein>
<keyword evidence="6 8" id="KW-0446">Lipid-binding</keyword>
<dbReference type="InterPro" id="IPR038454">
    <property type="entry name" value="DnaA_N_sf"/>
</dbReference>
<dbReference type="InterPro" id="IPR013159">
    <property type="entry name" value="DnaA_C"/>
</dbReference>
<organism evidence="14 15">
    <name type="scientific">Dielma fastidiosa</name>
    <dbReference type="NCBI Taxonomy" id="1034346"/>
    <lineage>
        <taxon>Bacteria</taxon>
        <taxon>Bacillati</taxon>
        <taxon>Bacillota</taxon>
        <taxon>Erysipelotrichia</taxon>
        <taxon>Erysipelotrichales</taxon>
        <taxon>Erysipelotrichaceae</taxon>
        <taxon>Dielma</taxon>
    </lineage>
</organism>
<keyword evidence="7 8" id="KW-0238">DNA-binding</keyword>